<evidence type="ECO:0000256" key="4">
    <source>
        <dbReference type="ARBA" id="ARBA00022597"/>
    </source>
</evidence>
<dbReference type="Gene3D" id="3.30.1360.60">
    <property type="entry name" value="Glucose permease domain IIB"/>
    <property type="match status" value="1"/>
</dbReference>
<dbReference type="STRING" id="445932.Emin_1067"/>
<feature type="domain" description="PTS EIIC type-1" evidence="18">
    <location>
        <begin position="111"/>
        <end position="446"/>
    </location>
</feature>
<dbReference type="GO" id="GO:0009401">
    <property type="term" value="P:phosphoenolpyruvate-dependent sugar phosphotransferase system"/>
    <property type="evidence" value="ECO:0007669"/>
    <property type="project" value="UniProtKB-KW"/>
</dbReference>
<dbReference type="InterPro" id="IPR003352">
    <property type="entry name" value="PTS_EIIC"/>
</dbReference>
<dbReference type="InterPro" id="IPR018113">
    <property type="entry name" value="PTrfase_EIIB_Cys"/>
</dbReference>
<evidence type="ECO:0000313" key="20">
    <source>
        <dbReference type="Proteomes" id="UP000001029"/>
    </source>
</evidence>
<accession>B2KDM3</accession>
<gene>
    <name evidence="19" type="ordered locus">Emin_1067</name>
</gene>
<keyword evidence="6" id="KW-0598">Phosphotransferase system</keyword>
<proteinExistence type="predicted"/>
<evidence type="ECO:0000313" key="19">
    <source>
        <dbReference type="EMBL" id="ACC98619.1"/>
    </source>
</evidence>
<evidence type="ECO:0000256" key="9">
    <source>
        <dbReference type="ARBA" id="ARBA00022989"/>
    </source>
</evidence>
<dbReference type="Pfam" id="PF02378">
    <property type="entry name" value="PTS_EIIC"/>
    <property type="match status" value="1"/>
</dbReference>
<evidence type="ECO:0000256" key="7">
    <source>
        <dbReference type="ARBA" id="ARBA00022692"/>
    </source>
</evidence>
<evidence type="ECO:0000256" key="2">
    <source>
        <dbReference type="ARBA" id="ARBA00022448"/>
    </source>
</evidence>
<feature type="domain" description="PTS EIIB type-1" evidence="17">
    <location>
        <begin position="4"/>
        <end position="87"/>
    </location>
</feature>
<keyword evidence="3" id="KW-1003">Cell membrane</keyword>
<comment type="catalytic activity">
    <reaction evidence="14">
        <text>N-acetyl-beta-D-muramate(out) + N(pros)-phospho-L-histidyl-[protein] = N-acetyl-beta-D-muramate 6-phosphate(in) + L-histidyl-[protein]</text>
        <dbReference type="Rhea" id="RHEA:33399"/>
        <dbReference type="Rhea" id="RHEA-COMP:9745"/>
        <dbReference type="Rhea" id="RHEA-COMP:9746"/>
        <dbReference type="ChEBI" id="CHEBI:29979"/>
        <dbReference type="ChEBI" id="CHEBI:58721"/>
        <dbReference type="ChEBI" id="CHEBI:64837"/>
        <dbReference type="ChEBI" id="CHEBI:64848"/>
        <dbReference type="EC" id="2.7.1.192"/>
    </reaction>
</comment>
<feature type="transmembrane region" description="Helical" evidence="16">
    <location>
        <begin position="351"/>
        <end position="372"/>
    </location>
</feature>
<sequence length="446" mass="46970">MDYKQLAGQILQIAGGKENITGVSVCMTRLRMGVKNRKIIDVEKIKAIEEVYGIVDNGLQLQVILGPGKAGKVADEFAKLVSMPLGTSSIAYTLREELKEKNQTPAKVMLKKIANIFIPLIPAFVGCGLIMAVNNILIKYAPGWSVTNLSQILSIFGNAVVVGLSVFVGINTAREFGGSPMIGGVMAVILTNPMLADIKLFGENLVPGRGGVIAVLMVVIFASWLEVKIRKLMPNSLDLFLTPVLVILIAGTAALIALQPLGGFLSLGIVQFVNFAIAKGGFVAGYLLSFAFLPLVMLGLHQGLTPIHAQLIEVYGYTVLFPILAMAGAGQVGAAIAVLIKTKNKKLKKTIWSGLPVAVLGVGEPLIYGVTLPLGRPFLAACIGGGFGGAIVASFQVGAFVIGGISGIPLVPLTTMPAVYLAGLFVSYICGFIAAWFIGFEDPVVF</sequence>
<evidence type="ECO:0000256" key="6">
    <source>
        <dbReference type="ARBA" id="ARBA00022683"/>
    </source>
</evidence>
<feature type="transmembrane region" description="Helical" evidence="16">
    <location>
        <begin position="314"/>
        <end position="339"/>
    </location>
</feature>
<feature type="transmembrane region" description="Helical" evidence="16">
    <location>
        <begin position="418"/>
        <end position="438"/>
    </location>
</feature>
<protein>
    <recommendedName>
        <fullName evidence="12">PTS system N-acetylmuramic acid-specific EIIBC component</fullName>
        <ecNumber evidence="11">2.7.1.192</ecNumber>
    </recommendedName>
    <alternativeName>
        <fullName evidence="13">EIIBC-MurNAc</fullName>
    </alternativeName>
</protein>
<feature type="transmembrane region" description="Helical" evidence="16">
    <location>
        <begin position="208"/>
        <end position="225"/>
    </location>
</feature>
<dbReference type="PROSITE" id="PS51103">
    <property type="entry name" value="PTS_EIIC_TYPE_1"/>
    <property type="match status" value="1"/>
</dbReference>
<keyword evidence="7 16" id="KW-0812">Transmembrane</keyword>
<dbReference type="Pfam" id="PF00367">
    <property type="entry name" value="PTS_EIIB"/>
    <property type="match status" value="1"/>
</dbReference>
<keyword evidence="4" id="KW-0762">Sugar transport</keyword>
<keyword evidence="8" id="KW-0418">Kinase</keyword>
<feature type="transmembrane region" description="Helical" evidence="16">
    <location>
        <begin position="149"/>
        <end position="170"/>
    </location>
</feature>
<name>B2KDM3_ELUMP</name>
<evidence type="ECO:0000256" key="1">
    <source>
        <dbReference type="ARBA" id="ARBA00004651"/>
    </source>
</evidence>
<dbReference type="GO" id="GO:0090588">
    <property type="term" value="F:protein-phosphocysteine-N-acetylmuramate phosphotransferase system transporter activity"/>
    <property type="evidence" value="ECO:0007669"/>
    <property type="project" value="TreeGrafter"/>
</dbReference>
<keyword evidence="20" id="KW-1185">Reference proteome</keyword>
<keyword evidence="2" id="KW-0813">Transport</keyword>
<evidence type="ECO:0000256" key="3">
    <source>
        <dbReference type="ARBA" id="ARBA00022475"/>
    </source>
</evidence>
<keyword evidence="10 16" id="KW-0472">Membrane</keyword>
<dbReference type="EMBL" id="CP001055">
    <property type="protein sequence ID" value="ACC98619.1"/>
    <property type="molecule type" value="Genomic_DNA"/>
</dbReference>
<dbReference type="PROSITE" id="PS01035">
    <property type="entry name" value="PTS_EIIB_TYPE_1_CYS"/>
    <property type="match status" value="1"/>
</dbReference>
<dbReference type="GO" id="GO:0008982">
    <property type="term" value="F:protein-N(PI)-phosphohistidine-sugar phosphotransferase activity"/>
    <property type="evidence" value="ECO:0007669"/>
    <property type="project" value="InterPro"/>
</dbReference>
<keyword evidence="9 16" id="KW-1133">Transmembrane helix</keyword>
<feature type="active site" description="Phosphocysteine intermediate; for EIIB activity" evidence="15">
    <location>
        <position position="26"/>
    </location>
</feature>
<comment type="subcellular location">
    <subcellularLocation>
        <location evidence="1">Cell membrane</location>
        <topology evidence="1">Multi-pass membrane protein</topology>
    </subcellularLocation>
</comment>
<evidence type="ECO:0000256" key="12">
    <source>
        <dbReference type="ARBA" id="ARBA00040399"/>
    </source>
</evidence>
<evidence type="ECO:0000256" key="14">
    <source>
        <dbReference type="ARBA" id="ARBA00048265"/>
    </source>
</evidence>
<evidence type="ECO:0000256" key="10">
    <source>
        <dbReference type="ARBA" id="ARBA00023136"/>
    </source>
</evidence>
<dbReference type="RefSeq" id="WP_012415234.1">
    <property type="nucleotide sequence ID" value="NC_010644.1"/>
</dbReference>
<feature type="transmembrane region" description="Helical" evidence="16">
    <location>
        <begin position="116"/>
        <end position="137"/>
    </location>
</feature>
<evidence type="ECO:0000256" key="11">
    <source>
        <dbReference type="ARBA" id="ARBA00039021"/>
    </source>
</evidence>
<feature type="transmembrane region" description="Helical" evidence="16">
    <location>
        <begin position="284"/>
        <end position="302"/>
    </location>
</feature>
<evidence type="ECO:0000256" key="16">
    <source>
        <dbReference type="SAM" id="Phobius"/>
    </source>
</evidence>
<dbReference type="PANTHER" id="PTHR30175:SF3">
    <property type="entry name" value="PTS SYSTEM N-ACETYLMURAMIC ACID-SPECIFIC EIIBC COMPONENT"/>
    <property type="match status" value="1"/>
</dbReference>
<dbReference type="GO" id="GO:0005886">
    <property type="term" value="C:plasma membrane"/>
    <property type="evidence" value="ECO:0007669"/>
    <property type="project" value="UniProtKB-SubCell"/>
</dbReference>
<dbReference type="OrthoDB" id="9797715at2"/>
<dbReference type="AlphaFoldDB" id="B2KDM3"/>
<dbReference type="SUPFAM" id="SSF55604">
    <property type="entry name" value="Glucose permease domain IIB"/>
    <property type="match status" value="1"/>
</dbReference>
<keyword evidence="5 19" id="KW-0808">Transferase</keyword>
<evidence type="ECO:0000259" key="17">
    <source>
        <dbReference type="PROSITE" id="PS51098"/>
    </source>
</evidence>
<evidence type="ECO:0000256" key="13">
    <source>
        <dbReference type="ARBA" id="ARBA00043021"/>
    </source>
</evidence>
<dbReference type="PROSITE" id="PS51098">
    <property type="entry name" value="PTS_EIIB_TYPE_1"/>
    <property type="match status" value="1"/>
</dbReference>
<evidence type="ECO:0000256" key="15">
    <source>
        <dbReference type="PROSITE-ProRule" id="PRU00421"/>
    </source>
</evidence>
<evidence type="ECO:0000259" key="18">
    <source>
        <dbReference type="PROSITE" id="PS51103"/>
    </source>
</evidence>
<dbReference type="InterPro" id="IPR013013">
    <property type="entry name" value="PTS_EIIC_1"/>
</dbReference>
<dbReference type="KEGG" id="emi:Emin_1067"/>
<dbReference type="Proteomes" id="UP000001029">
    <property type="component" value="Chromosome"/>
</dbReference>
<dbReference type="EC" id="2.7.1.192" evidence="11"/>
<evidence type="ECO:0000256" key="8">
    <source>
        <dbReference type="ARBA" id="ARBA00022777"/>
    </source>
</evidence>
<dbReference type="InterPro" id="IPR036878">
    <property type="entry name" value="Glu_permease_IIB"/>
</dbReference>
<dbReference type="GO" id="GO:0016301">
    <property type="term" value="F:kinase activity"/>
    <property type="evidence" value="ECO:0007669"/>
    <property type="project" value="UniProtKB-KW"/>
</dbReference>
<dbReference type="PANTHER" id="PTHR30175">
    <property type="entry name" value="PHOSPHOTRANSFERASE SYSTEM TRANSPORT PROTEIN"/>
    <property type="match status" value="1"/>
</dbReference>
<feature type="transmembrane region" description="Helical" evidence="16">
    <location>
        <begin position="378"/>
        <end position="411"/>
    </location>
</feature>
<dbReference type="InterPro" id="IPR050558">
    <property type="entry name" value="PTS_Sugar-Specific_Components"/>
</dbReference>
<reference evidence="19 20" key="1">
    <citation type="journal article" date="2009" name="Appl. Environ. Microbiol.">
        <title>Genomic analysis of 'Elusimicrobium minutum,' the first cultivated representative of the phylum 'Elusimicrobia' (formerly termite group 1).</title>
        <authorList>
            <person name="Herlemann D.P.R."/>
            <person name="Geissinger O."/>
            <person name="Ikeda-Ohtsubo W."/>
            <person name="Kunin V."/>
            <person name="Sun H."/>
            <person name="Lapidus A."/>
            <person name="Hugenholtz P."/>
            <person name="Brune A."/>
        </authorList>
    </citation>
    <scope>NUCLEOTIDE SEQUENCE [LARGE SCALE GENOMIC DNA]</scope>
    <source>
        <strain evidence="19 20">Pei191</strain>
    </source>
</reference>
<dbReference type="InterPro" id="IPR001996">
    <property type="entry name" value="PTS_IIB_1"/>
</dbReference>
<evidence type="ECO:0000256" key="5">
    <source>
        <dbReference type="ARBA" id="ARBA00022679"/>
    </source>
</evidence>
<dbReference type="CDD" id="cd00212">
    <property type="entry name" value="PTS_IIB_glc"/>
    <property type="match status" value="1"/>
</dbReference>
<dbReference type="HOGENOM" id="CLU_012312_2_0_0"/>
<organism evidence="19 20">
    <name type="scientific">Elusimicrobium minutum (strain Pei191)</name>
    <dbReference type="NCBI Taxonomy" id="445932"/>
    <lineage>
        <taxon>Bacteria</taxon>
        <taxon>Pseudomonadati</taxon>
        <taxon>Elusimicrobiota</taxon>
        <taxon>Elusimicrobia</taxon>
        <taxon>Elusimicrobiales</taxon>
        <taxon>Elusimicrobiaceae</taxon>
        <taxon>Elusimicrobium</taxon>
    </lineage>
</organism>